<dbReference type="PANTHER" id="PTHR40758">
    <property type="entry name" value="CONSERVED PROTEIN"/>
    <property type="match status" value="1"/>
</dbReference>
<dbReference type="Proteomes" id="UP000294952">
    <property type="component" value="Unassembled WGS sequence"/>
</dbReference>
<reference evidence="3 5" key="1">
    <citation type="journal article" date="2015" name="Genome Biol. Evol.">
        <title>Characterization of Three Mycobacterium spp. with Potential Use in Bioremediation by Genome Sequencing and Comparative Genomics.</title>
        <authorList>
            <person name="Das S."/>
            <person name="Pettersson B.M."/>
            <person name="Behra P.R."/>
            <person name="Ramesh M."/>
            <person name="Dasgupta S."/>
            <person name="Bhattacharya A."/>
            <person name="Kirsebom L.A."/>
        </authorList>
    </citation>
    <scope>NUCLEOTIDE SEQUENCE [LARGE SCALE GENOMIC DNA]</scope>
    <source>
        <strain evidence="3 5">DSM 44075</strain>
    </source>
</reference>
<dbReference type="InterPro" id="IPR010872">
    <property type="entry name" value="MDMPI_C-term_domain"/>
</dbReference>
<evidence type="ECO:0000259" key="2">
    <source>
        <dbReference type="Pfam" id="PF11716"/>
    </source>
</evidence>
<dbReference type="EMBL" id="JYNU01000032">
    <property type="protein sequence ID" value="KMO72303.1"/>
    <property type="molecule type" value="Genomic_DNA"/>
</dbReference>
<evidence type="ECO:0000313" key="6">
    <source>
        <dbReference type="Proteomes" id="UP000294952"/>
    </source>
</evidence>
<dbReference type="InterPro" id="IPR034660">
    <property type="entry name" value="DinB/YfiT-like"/>
</dbReference>
<dbReference type="GO" id="GO:0046872">
    <property type="term" value="F:metal ion binding"/>
    <property type="evidence" value="ECO:0007669"/>
    <property type="project" value="InterPro"/>
</dbReference>
<dbReference type="GO" id="GO:0016853">
    <property type="term" value="F:isomerase activity"/>
    <property type="evidence" value="ECO:0007669"/>
    <property type="project" value="UniProtKB-KW"/>
</dbReference>
<dbReference type="GO" id="GO:0005886">
    <property type="term" value="C:plasma membrane"/>
    <property type="evidence" value="ECO:0007669"/>
    <property type="project" value="TreeGrafter"/>
</dbReference>
<dbReference type="EMBL" id="SDLP01000001">
    <property type="protein sequence ID" value="TDL12183.1"/>
    <property type="molecule type" value="Genomic_DNA"/>
</dbReference>
<reference evidence="4 6" key="2">
    <citation type="submission" date="2019-01" db="EMBL/GenBank/DDBJ databases">
        <title>High-quality-draft genome sequences of five non-tuberculosis mycobacteriaceae isolated from a nosocomial environment.</title>
        <authorList>
            <person name="Tiago I."/>
            <person name="Alarico S."/>
            <person name="Pereira S.G."/>
            <person name="Coelho C."/>
            <person name="Maranha A."/>
            <person name="Empadinhas N."/>
        </authorList>
    </citation>
    <scope>NUCLEOTIDE SEQUENCE [LARGE SCALE GENOMIC DNA]</scope>
    <source>
        <strain evidence="4 6">22DIII</strain>
    </source>
</reference>
<gene>
    <name evidence="4" type="ORF">EUA04_04220</name>
    <name evidence="3" type="ORF">MOBUDSM44075_04055</name>
</gene>
<feature type="domain" description="MDMPI C-terminal" evidence="1">
    <location>
        <begin position="142"/>
        <end position="240"/>
    </location>
</feature>
<dbReference type="InterPro" id="IPR017517">
    <property type="entry name" value="Maleyloyr_isom"/>
</dbReference>
<dbReference type="Pfam" id="PF07398">
    <property type="entry name" value="MDMPI_C"/>
    <property type="match status" value="1"/>
</dbReference>
<dbReference type="PATRIC" id="fig|1807.14.peg.4081"/>
<comment type="caution">
    <text evidence="3">The sequence shown here is derived from an EMBL/GenBank/DDBJ whole genome shotgun (WGS) entry which is preliminary data.</text>
</comment>
<dbReference type="Proteomes" id="UP000036313">
    <property type="component" value="Unassembled WGS sequence"/>
</dbReference>
<evidence type="ECO:0000313" key="3">
    <source>
        <dbReference type="EMBL" id="KMO72303.1"/>
    </source>
</evidence>
<sequence length="248" mass="27788">MDFRAALLEQTRAFGDLIRTGDPATPVPTCGDWNLKQLFRHVGRGNRWAAQIILERRNQELDPRDVRDGKPPDDPDAAADWLIAGAELISNAIDRVGPETRVWTFVGPRPAGWWIRRRLHEATVHRADAALALGVPFELSPELAADALSEWIDRVTEDRRRPPALDRGRSIHLHATDEELGPTGEWMIVHDEEGVWWSHDHGKGDVALRGPAKDLLLATVRRISTADAGLEVHGDTAVWDGWLDRTPF</sequence>
<dbReference type="InterPro" id="IPR024344">
    <property type="entry name" value="MDMPI_metal-binding"/>
</dbReference>
<keyword evidence="4" id="KW-0670">Pyruvate</keyword>
<feature type="domain" description="Mycothiol-dependent maleylpyruvate isomerase metal-binding" evidence="2">
    <location>
        <begin position="6"/>
        <end position="130"/>
    </location>
</feature>
<dbReference type="PANTHER" id="PTHR40758:SF1">
    <property type="entry name" value="CONSERVED PROTEIN"/>
    <property type="match status" value="1"/>
</dbReference>
<dbReference type="NCBIfam" id="TIGR03083">
    <property type="entry name" value="maleylpyruvate isomerase family mycothiol-dependent enzyme"/>
    <property type="match status" value="1"/>
</dbReference>
<evidence type="ECO:0000259" key="1">
    <source>
        <dbReference type="Pfam" id="PF07398"/>
    </source>
</evidence>
<dbReference type="AlphaFoldDB" id="A0A0J6VS42"/>
<keyword evidence="4" id="KW-0413">Isomerase</keyword>
<evidence type="ECO:0000313" key="5">
    <source>
        <dbReference type="Proteomes" id="UP000036313"/>
    </source>
</evidence>
<evidence type="ECO:0000313" key="4">
    <source>
        <dbReference type="EMBL" id="TDL12183.1"/>
    </source>
</evidence>
<proteinExistence type="predicted"/>
<name>A0A0J6VS42_9MYCO</name>
<accession>A0A0J6VS42</accession>
<protein>
    <submittedName>
        <fullName evidence="4">Maleylpyruvate isomerase family mycothiol-dependent enzyme</fullName>
    </submittedName>
</protein>
<dbReference type="Pfam" id="PF11716">
    <property type="entry name" value="MDMPI_N"/>
    <property type="match status" value="1"/>
</dbReference>
<organism evidence="3 5">
    <name type="scientific">Mycolicibacterium obuense</name>
    <dbReference type="NCBI Taxonomy" id="1807"/>
    <lineage>
        <taxon>Bacteria</taxon>
        <taxon>Bacillati</taxon>
        <taxon>Actinomycetota</taxon>
        <taxon>Actinomycetes</taxon>
        <taxon>Mycobacteriales</taxon>
        <taxon>Mycobacteriaceae</taxon>
        <taxon>Mycolicibacterium</taxon>
    </lineage>
</organism>
<dbReference type="SUPFAM" id="SSF109854">
    <property type="entry name" value="DinB/YfiT-like putative metalloenzymes"/>
    <property type="match status" value="1"/>
</dbReference>
<dbReference type="RefSeq" id="WP_048424461.1">
    <property type="nucleotide sequence ID" value="NZ_JYNU01000032.1"/>
</dbReference>